<evidence type="ECO:0000256" key="7">
    <source>
        <dbReference type="RuleBase" id="RU003346"/>
    </source>
</evidence>
<dbReference type="Proteomes" id="UP000019478">
    <property type="component" value="Unassembled WGS sequence"/>
</dbReference>
<dbReference type="AlphaFoldDB" id="W9YTD4"/>
<comment type="caution">
    <text evidence="10">The sequence shown here is derived from an EMBL/GenBank/DDBJ whole genome shotgun (WGS) entry which is preliminary data.</text>
</comment>
<reference evidence="10 11" key="1">
    <citation type="submission" date="2013-03" db="EMBL/GenBank/DDBJ databases">
        <title>The Genome Sequence of Capronia epimyces CBS 606.96.</title>
        <authorList>
            <consortium name="The Broad Institute Genomics Platform"/>
            <person name="Cuomo C."/>
            <person name="de Hoog S."/>
            <person name="Gorbushina A."/>
            <person name="Walker B."/>
            <person name="Young S.K."/>
            <person name="Zeng Q."/>
            <person name="Gargeya S."/>
            <person name="Fitzgerald M."/>
            <person name="Haas B."/>
            <person name="Abouelleil A."/>
            <person name="Allen A.W."/>
            <person name="Alvarado L."/>
            <person name="Arachchi H.M."/>
            <person name="Berlin A.M."/>
            <person name="Chapman S.B."/>
            <person name="Gainer-Dewar J."/>
            <person name="Goldberg J."/>
            <person name="Griggs A."/>
            <person name="Gujja S."/>
            <person name="Hansen M."/>
            <person name="Howarth C."/>
            <person name="Imamovic A."/>
            <person name="Ireland A."/>
            <person name="Larimer J."/>
            <person name="McCowan C."/>
            <person name="Murphy C."/>
            <person name="Pearson M."/>
            <person name="Poon T.W."/>
            <person name="Priest M."/>
            <person name="Roberts A."/>
            <person name="Saif S."/>
            <person name="Shea T."/>
            <person name="Sisk P."/>
            <person name="Sykes S."/>
            <person name="Wortman J."/>
            <person name="Nusbaum C."/>
            <person name="Birren B."/>
        </authorList>
    </citation>
    <scope>NUCLEOTIDE SEQUENCE [LARGE SCALE GENOMIC DNA]</scope>
    <source>
        <strain evidence="10 11">CBS 606.96</strain>
    </source>
</reference>
<comment type="similarity">
    <text evidence="2 7">Belongs to the major facilitator superfamily. Sugar transporter (TC 2.A.1.1) family.</text>
</comment>
<dbReference type="Pfam" id="PF00083">
    <property type="entry name" value="Sugar_tr"/>
    <property type="match status" value="1"/>
</dbReference>
<dbReference type="PANTHER" id="PTHR48022">
    <property type="entry name" value="PLASTIDIC GLUCOSE TRANSPORTER 4"/>
    <property type="match status" value="1"/>
</dbReference>
<feature type="transmembrane region" description="Helical" evidence="8">
    <location>
        <begin position="389"/>
        <end position="407"/>
    </location>
</feature>
<dbReference type="GeneID" id="19165605"/>
<dbReference type="Gene3D" id="1.20.1250.20">
    <property type="entry name" value="MFS general substrate transporter like domains"/>
    <property type="match status" value="1"/>
</dbReference>
<feature type="domain" description="Major facilitator superfamily (MFS) profile" evidence="9">
    <location>
        <begin position="43"/>
        <end position="481"/>
    </location>
</feature>
<evidence type="ECO:0000256" key="6">
    <source>
        <dbReference type="ARBA" id="ARBA00023136"/>
    </source>
</evidence>
<dbReference type="InterPro" id="IPR050360">
    <property type="entry name" value="MFS_Sugar_Transporters"/>
</dbReference>
<keyword evidence="4 8" id="KW-0812">Transmembrane</keyword>
<keyword evidence="5 8" id="KW-1133">Transmembrane helix</keyword>
<evidence type="ECO:0000313" key="11">
    <source>
        <dbReference type="Proteomes" id="UP000019478"/>
    </source>
</evidence>
<feature type="transmembrane region" description="Helical" evidence="8">
    <location>
        <begin position="358"/>
        <end position="377"/>
    </location>
</feature>
<comment type="subcellular location">
    <subcellularLocation>
        <location evidence="1">Membrane</location>
        <topology evidence="1">Multi-pass membrane protein</topology>
    </subcellularLocation>
</comment>
<feature type="transmembrane region" description="Helical" evidence="8">
    <location>
        <begin position="202"/>
        <end position="224"/>
    </location>
</feature>
<dbReference type="InterPro" id="IPR005828">
    <property type="entry name" value="MFS_sugar_transport-like"/>
</dbReference>
<dbReference type="OrthoDB" id="6612291at2759"/>
<evidence type="ECO:0000256" key="8">
    <source>
        <dbReference type="SAM" id="Phobius"/>
    </source>
</evidence>
<dbReference type="InterPro" id="IPR036259">
    <property type="entry name" value="MFS_trans_sf"/>
</dbReference>
<dbReference type="InterPro" id="IPR020846">
    <property type="entry name" value="MFS_dom"/>
</dbReference>
<feature type="transmembrane region" description="Helical" evidence="8">
    <location>
        <begin position="79"/>
        <end position="100"/>
    </location>
</feature>
<keyword evidence="3 7" id="KW-0813">Transport</keyword>
<dbReference type="PROSITE" id="PS50850">
    <property type="entry name" value="MFS"/>
    <property type="match status" value="1"/>
</dbReference>
<dbReference type="PANTHER" id="PTHR48022:SF30">
    <property type="entry name" value="MAJOR FACILITATOR SUPERFAMILY (MFS) PROFILE DOMAIN-CONTAINING PROTEIN"/>
    <property type="match status" value="1"/>
</dbReference>
<evidence type="ECO:0000256" key="1">
    <source>
        <dbReference type="ARBA" id="ARBA00004141"/>
    </source>
</evidence>
<dbReference type="GO" id="GO:0005351">
    <property type="term" value="F:carbohydrate:proton symporter activity"/>
    <property type="evidence" value="ECO:0007669"/>
    <property type="project" value="TreeGrafter"/>
</dbReference>
<proteinExistence type="inferred from homology"/>
<feature type="transmembrane region" description="Helical" evidence="8">
    <location>
        <begin position="428"/>
        <end position="446"/>
    </location>
</feature>
<feature type="transmembrane region" description="Helical" evidence="8">
    <location>
        <begin position="41"/>
        <end position="67"/>
    </location>
</feature>
<dbReference type="InterPro" id="IPR003663">
    <property type="entry name" value="Sugar/inositol_transpt"/>
</dbReference>
<dbReference type="EMBL" id="AMGY01000001">
    <property type="protein sequence ID" value="EXJ92915.1"/>
    <property type="molecule type" value="Genomic_DNA"/>
</dbReference>
<dbReference type="PROSITE" id="PS00216">
    <property type="entry name" value="SUGAR_TRANSPORT_1"/>
    <property type="match status" value="1"/>
</dbReference>
<dbReference type="PRINTS" id="PR00171">
    <property type="entry name" value="SUGRTRNSPORT"/>
</dbReference>
<evidence type="ECO:0000256" key="4">
    <source>
        <dbReference type="ARBA" id="ARBA00022692"/>
    </source>
</evidence>
<sequence>MKDKSEAVAAGGHGHGHSQRAFELEDATGNVIKPHTSAYNILITLALTLGSLNYGYSSAVIAGALALPSFNDLFLAVDPSTRTGAILGIFLGGGFVGAVLQQPLSDRFGRRVGLGSGACFVMVGLALQAGSVNFPMFLVGRLFAGMGAAICLTVSPMYISELAPAHSRGWLVSFHVTGLNTGYLSASLGSLGFSFVTAKIQWRLNFIIAASFGVILLLLIILVIPESPRWLVSQGRVEQAQRTLERLHVNKHDPNGLVARAELYQIRAQCEADKEMPSGFIHIFRTPSLRKRAFCTILVWFSSMSTGVLVISNLTPLLFAGLGVNETVQLGLSAAWYGVGIACSTLGGLTVDRVGRRNFLVIGTAGCLLSLVLEAAMQAKYIGTTNKSGLTAGVVFFFLFAVFYNAFFDTGSFVYTAEIWPTHVRGEGVTIAMTTFFGFAIAYNSPASQAFASIHWRYYLVFICISVVTVVCIHFYLPETAGLTLEEIGEQFGEPAQVHFRDIHLDKMRSEEVEVVEQVEGGEDMVEQQGKGR</sequence>
<feature type="transmembrane region" description="Helical" evidence="8">
    <location>
        <begin position="138"/>
        <end position="159"/>
    </location>
</feature>
<feature type="transmembrane region" description="Helical" evidence="8">
    <location>
        <begin position="171"/>
        <end position="196"/>
    </location>
</feature>
<dbReference type="SUPFAM" id="SSF103473">
    <property type="entry name" value="MFS general substrate transporter"/>
    <property type="match status" value="1"/>
</dbReference>
<dbReference type="RefSeq" id="XP_007729805.1">
    <property type="nucleotide sequence ID" value="XM_007731615.1"/>
</dbReference>
<feature type="transmembrane region" description="Helical" evidence="8">
    <location>
        <begin position="458"/>
        <end position="477"/>
    </location>
</feature>
<evidence type="ECO:0000259" key="9">
    <source>
        <dbReference type="PROSITE" id="PS50850"/>
    </source>
</evidence>
<dbReference type="eggNOG" id="KOG0254">
    <property type="taxonomic scope" value="Eukaryota"/>
</dbReference>
<protein>
    <recommendedName>
        <fullName evidence="9">Major facilitator superfamily (MFS) profile domain-containing protein</fullName>
    </recommendedName>
</protein>
<gene>
    <name evidence="10" type="ORF">A1O3_01471</name>
</gene>
<dbReference type="FunFam" id="1.20.1250.20:FF:000134">
    <property type="entry name" value="MFS sugar transporter protein"/>
    <property type="match status" value="1"/>
</dbReference>
<keyword evidence="6 8" id="KW-0472">Membrane</keyword>
<feature type="transmembrane region" description="Helical" evidence="8">
    <location>
        <begin position="334"/>
        <end position="351"/>
    </location>
</feature>
<dbReference type="InterPro" id="IPR005829">
    <property type="entry name" value="Sugar_transporter_CS"/>
</dbReference>
<name>W9YTD4_9EURO</name>
<evidence type="ECO:0000256" key="3">
    <source>
        <dbReference type="ARBA" id="ARBA00022448"/>
    </source>
</evidence>
<evidence type="ECO:0000313" key="10">
    <source>
        <dbReference type="EMBL" id="EXJ92915.1"/>
    </source>
</evidence>
<dbReference type="NCBIfam" id="TIGR00879">
    <property type="entry name" value="SP"/>
    <property type="match status" value="1"/>
</dbReference>
<feature type="transmembrane region" description="Helical" evidence="8">
    <location>
        <begin position="112"/>
        <end position="132"/>
    </location>
</feature>
<evidence type="ECO:0000256" key="5">
    <source>
        <dbReference type="ARBA" id="ARBA00022989"/>
    </source>
</evidence>
<dbReference type="GO" id="GO:0016020">
    <property type="term" value="C:membrane"/>
    <property type="evidence" value="ECO:0007669"/>
    <property type="project" value="UniProtKB-SubCell"/>
</dbReference>
<accession>W9YTD4</accession>
<keyword evidence="11" id="KW-1185">Reference proteome</keyword>
<evidence type="ECO:0000256" key="2">
    <source>
        <dbReference type="ARBA" id="ARBA00010992"/>
    </source>
</evidence>
<feature type="transmembrane region" description="Helical" evidence="8">
    <location>
        <begin position="293"/>
        <end position="314"/>
    </location>
</feature>
<organism evidence="10 11">
    <name type="scientific">Capronia epimyces CBS 606.96</name>
    <dbReference type="NCBI Taxonomy" id="1182542"/>
    <lineage>
        <taxon>Eukaryota</taxon>
        <taxon>Fungi</taxon>
        <taxon>Dikarya</taxon>
        <taxon>Ascomycota</taxon>
        <taxon>Pezizomycotina</taxon>
        <taxon>Eurotiomycetes</taxon>
        <taxon>Chaetothyriomycetidae</taxon>
        <taxon>Chaetothyriales</taxon>
        <taxon>Herpotrichiellaceae</taxon>
        <taxon>Capronia</taxon>
    </lineage>
</organism>
<dbReference type="HOGENOM" id="CLU_001265_30_13_1"/>